<proteinExistence type="inferred from homology"/>
<keyword evidence="3" id="KW-0274">FAD</keyword>
<organism evidence="9 10">
    <name type="scientific">Aspergillus sergii</name>
    <dbReference type="NCBI Taxonomy" id="1034303"/>
    <lineage>
        <taxon>Eukaryota</taxon>
        <taxon>Fungi</taxon>
        <taxon>Dikarya</taxon>
        <taxon>Ascomycota</taxon>
        <taxon>Pezizomycotina</taxon>
        <taxon>Eurotiomycetes</taxon>
        <taxon>Eurotiomycetidae</taxon>
        <taxon>Eurotiales</taxon>
        <taxon>Aspergillaceae</taxon>
        <taxon>Aspergillus</taxon>
        <taxon>Aspergillus subgen. Circumdati</taxon>
    </lineage>
</organism>
<dbReference type="CDD" id="cd02979">
    <property type="entry name" value="PHOX_C"/>
    <property type="match status" value="1"/>
</dbReference>
<dbReference type="InterPro" id="IPR050641">
    <property type="entry name" value="RIFMO-like"/>
</dbReference>
<dbReference type="Gene3D" id="3.50.50.60">
    <property type="entry name" value="FAD/NAD(P)-binding domain"/>
    <property type="match status" value="1"/>
</dbReference>
<dbReference type="InterPro" id="IPR036249">
    <property type="entry name" value="Thioredoxin-like_sf"/>
</dbReference>
<gene>
    <name evidence="9" type="ORF">BDV39DRAFT_191244</name>
</gene>
<dbReference type="InterPro" id="IPR002938">
    <property type="entry name" value="FAD-bd"/>
</dbReference>
<keyword evidence="5" id="KW-0175">Coiled coil</keyword>
<reference evidence="10" key="1">
    <citation type="submission" date="2019-04" db="EMBL/GenBank/DDBJ databases">
        <title>Friends and foes A comparative genomics studyof 23 Aspergillus species from section Flavi.</title>
        <authorList>
            <consortium name="DOE Joint Genome Institute"/>
            <person name="Kjaerbolling I."/>
            <person name="Vesth T."/>
            <person name="Frisvad J.C."/>
            <person name="Nybo J.L."/>
            <person name="Theobald S."/>
            <person name="Kildgaard S."/>
            <person name="Isbrandt T."/>
            <person name="Kuo A."/>
            <person name="Sato A."/>
            <person name="Lyhne E.K."/>
            <person name="Kogle M.E."/>
            <person name="Wiebenga A."/>
            <person name="Kun R.S."/>
            <person name="Lubbers R.J."/>
            <person name="Makela M.R."/>
            <person name="Barry K."/>
            <person name="Chovatia M."/>
            <person name="Clum A."/>
            <person name="Daum C."/>
            <person name="Haridas S."/>
            <person name="He G."/>
            <person name="LaButti K."/>
            <person name="Lipzen A."/>
            <person name="Mondo S."/>
            <person name="Riley R."/>
            <person name="Salamov A."/>
            <person name="Simmons B.A."/>
            <person name="Magnuson J.K."/>
            <person name="Henrissat B."/>
            <person name="Mortensen U.H."/>
            <person name="Larsen T.O."/>
            <person name="Devries R.P."/>
            <person name="Grigoriev I.V."/>
            <person name="Machida M."/>
            <person name="Baker S.E."/>
            <person name="Andersen M.R."/>
        </authorList>
    </citation>
    <scope>NUCLEOTIDE SEQUENCE [LARGE SCALE GENOMIC DNA]</scope>
    <source>
        <strain evidence="10">CBS 130017</strain>
    </source>
</reference>
<dbReference type="Proteomes" id="UP000325945">
    <property type="component" value="Unassembled WGS sequence"/>
</dbReference>
<dbReference type="PRINTS" id="PR00420">
    <property type="entry name" value="RNGMNOXGNASE"/>
</dbReference>
<feature type="domain" description="FAD-binding" evidence="7">
    <location>
        <begin position="12"/>
        <end position="386"/>
    </location>
</feature>
<dbReference type="Pfam" id="PF01494">
    <property type="entry name" value="FAD_binding_3"/>
    <property type="match status" value="1"/>
</dbReference>
<evidence type="ECO:0000313" key="10">
    <source>
        <dbReference type="Proteomes" id="UP000325945"/>
    </source>
</evidence>
<comment type="similarity">
    <text evidence="1">Belongs to the PheA/TfdB FAD monooxygenase family.</text>
</comment>
<dbReference type="PANTHER" id="PTHR43004:SF20">
    <property type="entry name" value="2-MONOOXYGENASE, PUTATIVE (AFU_ORTHOLOGUE AFUA_1G13660)-RELATED"/>
    <property type="match status" value="1"/>
</dbReference>
<name>A0A5N6X8R9_9EURO</name>
<keyword evidence="2" id="KW-0285">Flavoprotein</keyword>
<dbReference type="GO" id="GO:0016709">
    <property type="term" value="F:oxidoreductase activity, acting on paired donors, with incorporation or reduction of molecular oxygen, NAD(P)H as one donor, and incorporation of one atom of oxygen"/>
    <property type="evidence" value="ECO:0007669"/>
    <property type="project" value="UniProtKB-ARBA"/>
</dbReference>
<dbReference type="Gene3D" id="3.30.9.10">
    <property type="entry name" value="D-Amino Acid Oxidase, subunit A, domain 2"/>
    <property type="match status" value="1"/>
</dbReference>
<dbReference type="SUPFAM" id="SSF54373">
    <property type="entry name" value="FAD-linked reductases, C-terminal domain"/>
    <property type="match status" value="1"/>
</dbReference>
<dbReference type="InterPro" id="IPR036188">
    <property type="entry name" value="FAD/NAD-bd_sf"/>
</dbReference>
<keyword evidence="10" id="KW-1185">Reference proteome</keyword>
<feature type="region of interest" description="Disordered" evidence="6">
    <location>
        <begin position="373"/>
        <end position="394"/>
    </location>
</feature>
<dbReference type="EMBL" id="ML741778">
    <property type="protein sequence ID" value="KAE8329615.1"/>
    <property type="molecule type" value="Genomic_DNA"/>
</dbReference>
<dbReference type="SUPFAM" id="SSF52833">
    <property type="entry name" value="Thioredoxin-like"/>
    <property type="match status" value="1"/>
</dbReference>
<dbReference type="InterPro" id="IPR012941">
    <property type="entry name" value="Phe_hydrox_C_dim_dom"/>
</dbReference>
<evidence type="ECO:0000256" key="6">
    <source>
        <dbReference type="SAM" id="MobiDB-lite"/>
    </source>
</evidence>
<dbReference type="GO" id="GO:0071949">
    <property type="term" value="F:FAD binding"/>
    <property type="evidence" value="ECO:0007669"/>
    <property type="project" value="InterPro"/>
</dbReference>
<accession>A0A5N6X8R9</accession>
<evidence type="ECO:0000256" key="3">
    <source>
        <dbReference type="ARBA" id="ARBA00022827"/>
    </source>
</evidence>
<evidence type="ECO:0000256" key="2">
    <source>
        <dbReference type="ARBA" id="ARBA00022630"/>
    </source>
</evidence>
<dbReference type="Pfam" id="PF07976">
    <property type="entry name" value="Phe_hydrox_dim"/>
    <property type="match status" value="1"/>
</dbReference>
<dbReference type="SUPFAM" id="SSF51905">
    <property type="entry name" value="FAD/NAD(P)-binding domain"/>
    <property type="match status" value="1"/>
</dbReference>
<protein>
    <submittedName>
        <fullName evidence="9">FAD binding domain-containing protein</fullName>
    </submittedName>
</protein>
<feature type="coiled-coil region" evidence="5">
    <location>
        <begin position="743"/>
        <end position="770"/>
    </location>
</feature>
<feature type="domain" description="Phenol hydroxylase-like C-terminal dimerisation" evidence="8">
    <location>
        <begin position="418"/>
        <end position="612"/>
    </location>
</feature>
<evidence type="ECO:0000256" key="1">
    <source>
        <dbReference type="ARBA" id="ARBA00007801"/>
    </source>
</evidence>
<sequence length="1445" mass="163772">MSEAPPAKEDHVDVLIVGAGPAGLMLANWLSRFDIKTRIVDKRGTKIFNGQADGLQCRTLEIFDSFDFAHRVWRESNHMLEINFWNPDKYGILRRSDRIADTIPGISRFQQVVLHQGRIERFFLDSIKEHSDITVERGVLPTTFEFDETKAADFEDYPITVTLRTLSEEEATPLQRQQHHRRADGTQSVINDGLFRSNLAADDTDDLIRVAKANANASSVETVKAKFMVGCDGAHSWVRRQLGFKLEGDSTDYIWGVLDIVPITNFPDIRHRCAIHSANAGSVMIIPRENKLVRLYIQLQATEHAPTGGKADRSWITPEVILQSAQRIMHPYKINYTYCDWWTAYQIGQRVGDHFSLRERVFLAGDAVHTHSPKAGQGMNVSMQDSRPAKDGANEGVSMEEFKNAMEKGNEFASGIVVNYGTSVIVAKEGDSAEQGDGTEVAANLQRRVVSKTHLATKIDIGKRMPSFKVLNQSDARPWHLQELLKSNGRWRIIVFPGHLTVPQNMQRMQKLGDKLGSLDSFIRQYTPSGQPIDSLIEVLTVHAGPRIGVELLDLPEAFHPFDEQMGWDYWKVYVDDQSYHEGHGQAYLNYGIDPSYGAAVIVRPDQYVSWVDCIWLINRHMFLKIIGHESGHEVSRIAQKAERMQKTMRLLRKLLQDSVSLIEHDYVDHCQQMVGIIEAGIDNLQATVVRCWGDPHAASPTRLTMRHTAKKALYPFRQKTLVSTQILNASTAAILARNLGTQTNMEQSFANLEQSFTNLEQKLDNQNLTRPVPDHRCRCAASTAVSRHHSSHYRRSVYGYRNAAKRFSFICTFFRLSISASISIFKEPRGFRVAPHLTFRATVPFDSPAFVLVDKLACDDPNLTSQSAVNLVNTVIAQLYQLYDDGEAQPSDIDPEGRSILHTLCIFNRNFDRFPDASAHYSQLLSYFTYGDHLGEPDQRGRTPMDYLVIKDLMLNQPTPMNGPYGVMGEIPAGFIGAEPRKKHLVHMFEECLDVSDFAWAMLHESQFALESAVESAPNCIYTDIGYMSPLQLATTWPEGLEFLLGKGEYTIGDIHLALATAILNNTLDSVQLLFRANVPLPWWMFYGQFSIDMQYLLIAEITKRRAELRDLAESVLTTNDLARFQLTKGQLPDRIAASMCNILVERGIAVPKRLTVEEDYSILGETPHLSMMKALYQAGFQDKISLAPPEPVYPVTDLQRAMWLMDMDLNLKVSKDGFPTVLELCSSITYSFLTLNKEQRQFWLGCLASKETDSCSCSCSPGKGCGPITCVLHSLSGRGNYFMHLMIPDNRGDRHTCYDLVLLELFLKAQGDCFESARAVLRYLTFQELGLSHTCRRSHFSGWSQSSLSDGDITEIREEEKLLLEDLEILVSEFEHRYLEMNIPLLNFLRGYWSTRMKEVLFQRKDPSFEIVNEAMQIGIQLSWEPTDDFKLLFERPYLNDSQ</sequence>
<keyword evidence="4" id="KW-0560">Oxidoreductase</keyword>
<dbReference type="Gene3D" id="3.40.30.20">
    <property type="match status" value="1"/>
</dbReference>
<dbReference type="PANTHER" id="PTHR43004">
    <property type="entry name" value="TRK SYSTEM POTASSIUM UPTAKE PROTEIN"/>
    <property type="match status" value="1"/>
</dbReference>
<evidence type="ECO:0000259" key="7">
    <source>
        <dbReference type="Pfam" id="PF01494"/>
    </source>
</evidence>
<dbReference type="InterPro" id="IPR038220">
    <property type="entry name" value="PHOX_C_sf"/>
</dbReference>
<evidence type="ECO:0000256" key="5">
    <source>
        <dbReference type="SAM" id="Coils"/>
    </source>
</evidence>
<evidence type="ECO:0000256" key="4">
    <source>
        <dbReference type="ARBA" id="ARBA00023002"/>
    </source>
</evidence>
<evidence type="ECO:0000259" key="8">
    <source>
        <dbReference type="Pfam" id="PF07976"/>
    </source>
</evidence>
<evidence type="ECO:0000313" key="9">
    <source>
        <dbReference type="EMBL" id="KAE8329615.1"/>
    </source>
</evidence>